<gene>
    <name evidence="8" type="ORF">GCM10022255_075230</name>
</gene>
<evidence type="ECO:0000256" key="2">
    <source>
        <dbReference type="ARBA" id="ARBA00023015"/>
    </source>
</evidence>
<evidence type="ECO:0000259" key="6">
    <source>
        <dbReference type="Pfam" id="PF04542"/>
    </source>
</evidence>
<dbReference type="InterPro" id="IPR013249">
    <property type="entry name" value="RNA_pol_sigma70_r4_t2"/>
</dbReference>
<evidence type="ECO:0000256" key="5">
    <source>
        <dbReference type="ARBA" id="ARBA00023163"/>
    </source>
</evidence>
<evidence type="ECO:0000259" key="7">
    <source>
        <dbReference type="Pfam" id="PF08281"/>
    </source>
</evidence>
<evidence type="ECO:0000256" key="4">
    <source>
        <dbReference type="ARBA" id="ARBA00023125"/>
    </source>
</evidence>
<evidence type="ECO:0000313" key="9">
    <source>
        <dbReference type="Proteomes" id="UP001500620"/>
    </source>
</evidence>
<dbReference type="PANTHER" id="PTHR43133">
    <property type="entry name" value="RNA POLYMERASE ECF-TYPE SIGMA FACTO"/>
    <property type="match status" value="1"/>
</dbReference>
<proteinExistence type="inferred from homology"/>
<dbReference type="InterPro" id="IPR036388">
    <property type="entry name" value="WH-like_DNA-bd_sf"/>
</dbReference>
<keyword evidence="9" id="KW-1185">Reference proteome</keyword>
<reference evidence="9" key="1">
    <citation type="journal article" date="2019" name="Int. J. Syst. Evol. Microbiol.">
        <title>The Global Catalogue of Microorganisms (GCM) 10K type strain sequencing project: providing services to taxonomists for standard genome sequencing and annotation.</title>
        <authorList>
            <consortium name="The Broad Institute Genomics Platform"/>
            <consortium name="The Broad Institute Genome Sequencing Center for Infectious Disease"/>
            <person name="Wu L."/>
            <person name="Ma J."/>
        </authorList>
    </citation>
    <scope>NUCLEOTIDE SEQUENCE [LARGE SCALE GENOMIC DNA]</scope>
    <source>
        <strain evidence="9">JCM 17441</strain>
    </source>
</reference>
<dbReference type="InterPro" id="IPR013325">
    <property type="entry name" value="RNA_pol_sigma_r2"/>
</dbReference>
<dbReference type="InterPro" id="IPR014284">
    <property type="entry name" value="RNA_pol_sigma-70_dom"/>
</dbReference>
<feature type="domain" description="RNA polymerase sigma factor 70 region 4 type 2" evidence="7">
    <location>
        <begin position="100"/>
        <end position="152"/>
    </location>
</feature>
<dbReference type="CDD" id="cd06171">
    <property type="entry name" value="Sigma70_r4"/>
    <property type="match status" value="1"/>
</dbReference>
<sequence length="167" mass="18799">MTFEEFVAARLGALVRYAAVVTWDAHLAEDIVQNVLVRAQARWAHIEELDAPERYVQRMVVNEFLSWRRRRASRTVQVGDQIEGLLAPQADPTGGYDDRDAVIRLIGTLPPRQRAVIALRFYEDLAVEQIADLLGCRVSTVRTHLLRAMATLRESLPGALVPTGEPR</sequence>
<comment type="caution">
    <text evidence="8">The sequence shown here is derived from an EMBL/GenBank/DDBJ whole genome shotgun (WGS) entry which is preliminary data.</text>
</comment>
<name>A0ABP8DJP7_9ACTN</name>
<protein>
    <submittedName>
        <fullName evidence="8">SigE family RNA polymerase sigma factor</fullName>
    </submittedName>
</protein>
<dbReference type="PANTHER" id="PTHR43133:SF50">
    <property type="entry name" value="ECF RNA POLYMERASE SIGMA FACTOR SIGM"/>
    <property type="match status" value="1"/>
</dbReference>
<dbReference type="InterPro" id="IPR007627">
    <property type="entry name" value="RNA_pol_sigma70_r2"/>
</dbReference>
<accession>A0ABP8DJP7</accession>
<keyword evidence="2" id="KW-0805">Transcription regulation</keyword>
<evidence type="ECO:0000256" key="3">
    <source>
        <dbReference type="ARBA" id="ARBA00023082"/>
    </source>
</evidence>
<dbReference type="InterPro" id="IPR013324">
    <property type="entry name" value="RNA_pol_sigma_r3/r4-like"/>
</dbReference>
<organism evidence="8 9">
    <name type="scientific">Dactylosporangium darangshiense</name>
    <dbReference type="NCBI Taxonomy" id="579108"/>
    <lineage>
        <taxon>Bacteria</taxon>
        <taxon>Bacillati</taxon>
        <taxon>Actinomycetota</taxon>
        <taxon>Actinomycetes</taxon>
        <taxon>Micromonosporales</taxon>
        <taxon>Micromonosporaceae</taxon>
        <taxon>Dactylosporangium</taxon>
    </lineage>
</organism>
<dbReference type="InterPro" id="IPR039425">
    <property type="entry name" value="RNA_pol_sigma-70-like"/>
</dbReference>
<dbReference type="EMBL" id="BAABAT010000028">
    <property type="protein sequence ID" value="GAA4257636.1"/>
    <property type="molecule type" value="Genomic_DNA"/>
</dbReference>
<keyword evidence="5" id="KW-0804">Transcription</keyword>
<dbReference type="Gene3D" id="1.10.10.10">
    <property type="entry name" value="Winged helix-like DNA-binding domain superfamily/Winged helix DNA-binding domain"/>
    <property type="match status" value="1"/>
</dbReference>
<dbReference type="Pfam" id="PF04542">
    <property type="entry name" value="Sigma70_r2"/>
    <property type="match status" value="1"/>
</dbReference>
<dbReference type="Pfam" id="PF08281">
    <property type="entry name" value="Sigma70_r4_2"/>
    <property type="match status" value="1"/>
</dbReference>
<evidence type="ECO:0000256" key="1">
    <source>
        <dbReference type="ARBA" id="ARBA00010641"/>
    </source>
</evidence>
<dbReference type="SUPFAM" id="SSF88659">
    <property type="entry name" value="Sigma3 and sigma4 domains of RNA polymerase sigma factors"/>
    <property type="match status" value="1"/>
</dbReference>
<evidence type="ECO:0000313" key="8">
    <source>
        <dbReference type="EMBL" id="GAA4257636.1"/>
    </source>
</evidence>
<keyword evidence="3" id="KW-0731">Sigma factor</keyword>
<comment type="similarity">
    <text evidence="1">Belongs to the sigma-70 factor family. ECF subfamily.</text>
</comment>
<keyword evidence="4" id="KW-0238">DNA-binding</keyword>
<dbReference type="NCBIfam" id="TIGR02937">
    <property type="entry name" value="sigma70-ECF"/>
    <property type="match status" value="1"/>
</dbReference>
<dbReference type="Proteomes" id="UP001500620">
    <property type="component" value="Unassembled WGS sequence"/>
</dbReference>
<feature type="domain" description="RNA polymerase sigma-70 region 2" evidence="6">
    <location>
        <begin position="8"/>
        <end position="72"/>
    </location>
</feature>
<dbReference type="RefSeq" id="WP_345134627.1">
    <property type="nucleotide sequence ID" value="NZ_BAABAT010000028.1"/>
</dbReference>
<dbReference type="Gene3D" id="1.10.1740.10">
    <property type="match status" value="1"/>
</dbReference>
<dbReference type="SUPFAM" id="SSF88946">
    <property type="entry name" value="Sigma2 domain of RNA polymerase sigma factors"/>
    <property type="match status" value="1"/>
</dbReference>